<accession>A0A418B9X1</accession>
<comment type="catalytic activity">
    <reaction evidence="16">
        <text>orotidine 5'-phosphate + H(+) = UMP + CO2</text>
        <dbReference type="Rhea" id="RHEA:11596"/>
        <dbReference type="ChEBI" id="CHEBI:15378"/>
        <dbReference type="ChEBI" id="CHEBI:16526"/>
        <dbReference type="ChEBI" id="CHEBI:57538"/>
        <dbReference type="ChEBI" id="CHEBI:57865"/>
        <dbReference type="EC" id="4.1.1.23"/>
    </reaction>
</comment>
<dbReference type="Pfam" id="PF00156">
    <property type="entry name" value="Pribosyltran"/>
    <property type="match status" value="1"/>
</dbReference>
<dbReference type="GO" id="GO:0044205">
    <property type="term" value="P:'de novo' UMP biosynthetic process"/>
    <property type="evidence" value="ECO:0007669"/>
    <property type="project" value="UniProtKB-UniPathway"/>
</dbReference>
<evidence type="ECO:0000256" key="16">
    <source>
        <dbReference type="ARBA" id="ARBA00049157"/>
    </source>
</evidence>
<protein>
    <recommendedName>
        <fullName evidence="9">Orotidine 5'-phosphate decarboxylase</fullName>
        <ecNumber evidence="7">2.4.2.10</ecNumber>
        <ecNumber evidence="8">4.1.1.23</ecNumber>
    </recommendedName>
    <alternativeName>
        <fullName evidence="15">OMP decarboxylase</fullName>
    </alternativeName>
</protein>
<evidence type="ECO:0000256" key="8">
    <source>
        <dbReference type="ARBA" id="ARBA00012321"/>
    </source>
</evidence>
<dbReference type="Gene3D" id="3.40.50.2020">
    <property type="match status" value="1"/>
</dbReference>
<evidence type="ECO:0000256" key="3">
    <source>
        <dbReference type="ARBA" id="ARBA00004889"/>
    </source>
</evidence>
<keyword evidence="12" id="KW-0210">Decarboxylase</keyword>
<dbReference type="FunFam" id="3.20.20.70:FF:000183">
    <property type="entry name" value="Orotidine-5-phosphate decarboxylase/orotate phosphoribosyltransferase"/>
    <property type="match status" value="1"/>
</dbReference>
<gene>
    <name evidence="18" type="ORF">DYB32_000447</name>
</gene>
<evidence type="ECO:0000313" key="19">
    <source>
        <dbReference type="Proteomes" id="UP000285060"/>
    </source>
</evidence>
<dbReference type="EC" id="4.1.1.23" evidence="8"/>
<dbReference type="PANTHER" id="PTHR43375:SF1">
    <property type="entry name" value="OROTIDINE 5'-PHOSPHATE DECARBOXYLASE"/>
    <property type="match status" value="1"/>
</dbReference>
<feature type="domain" description="Orotidine 5'-phosphate decarboxylase" evidence="17">
    <location>
        <begin position="18"/>
        <end position="255"/>
    </location>
</feature>
<evidence type="ECO:0000256" key="7">
    <source>
        <dbReference type="ARBA" id="ARBA00011971"/>
    </source>
</evidence>
<evidence type="ECO:0000256" key="12">
    <source>
        <dbReference type="ARBA" id="ARBA00022793"/>
    </source>
</evidence>
<dbReference type="InterPro" id="IPR000836">
    <property type="entry name" value="PRTase_dom"/>
</dbReference>
<dbReference type="AlphaFoldDB" id="A0A418B9X1"/>
<comment type="similarity">
    <text evidence="4">Belongs to the purine/pyrimidine phosphoribosyltransferase family. PyrE subfamily.</text>
</comment>
<dbReference type="Proteomes" id="UP000285060">
    <property type="component" value="Unassembled WGS sequence"/>
</dbReference>
<evidence type="ECO:0000256" key="4">
    <source>
        <dbReference type="ARBA" id="ARBA00006340"/>
    </source>
</evidence>
<evidence type="ECO:0000256" key="11">
    <source>
        <dbReference type="ARBA" id="ARBA00022679"/>
    </source>
</evidence>
<evidence type="ECO:0000313" key="18">
    <source>
        <dbReference type="EMBL" id="RHY35032.1"/>
    </source>
</evidence>
<dbReference type="InterPro" id="IPR011060">
    <property type="entry name" value="RibuloseP-bd_barrel"/>
</dbReference>
<dbReference type="GO" id="GO:0004588">
    <property type="term" value="F:orotate phosphoribosyltransferase activity"/>
    <property type="evidence" value="ECO:0007669"/>
    <property type="project" value="UniProtKB-EC"/>
</dbReference>
<evidence type="ECO:0000256" key="13">
    <source>
        <dbReference type="ARBA" id="ARBA00022975"/>
    </source>
</evidence>
<comment type="subunit">
    <text evidence="6">Homodimer.</text>
</comment>
<comment type="similarity">
    <text evidence="5">Belongs to the OMP decarboxylase family. Type 2 subfamily.</text>
</comment>
<dbReference type="GO" id="GO:0004590">
    <property type="term" value="F:orotidine-5'-phosphate decarboxylase activity"/>
    <property type="evidence" value="ECO:0007669"/>
    <property type="project" value="UniProtKB-EC"/>
</dbReference>
<dbReference type="FunFam" id="3.40.50.2020:FF:000008">
    <property type="entry name" value="Orotate phosphoribosyltransferase"/>
    <property type="match status" value="1"/>
</dbReference>
<keyword evidence="11" id="KW-0808">Transferase</keyword>
<dbReference type="InterPro" id="IPR029057">
    <property type="entry name" value="PRTase-like"/>
</dbReference>
<dbReference type="InterPro" id="IPR004467">
    <property type="entry name" value="Or_phspho_trans_dom"/>
</dbReference>
<keyword evidence="14" id="KW-0456">Lyase</keyword>
<evidence type="ECO:0000256" key="6">
    <source>
        <dbReference type="ARBA" id="ARBA00011738"/>
    </source>
</evidence>
<evidence type="ECO:0000256" key="10">
    <source>
        <dbReference type="ARBA" id="ARBA00022676"/>
    </source>
</evidence>
<dbReference type="EC" id="2.4.2.10" evidence="7"/>
<evidence type="ECO:0000256" key="2">
    <source>
        <dbReference type="ARBA" id="ARBA00004861"/>
    </source>
</evidence>
<reference evidence="18 19" key="1">
    <citation type="submission" date="2018-08" db="EMBL/GenBank/DDBJ databases">
        <title>Aphanomyces genome sequencing and annotation.</title>
        <authorList>
            <person name="Minardi D."/>
            <person name="Oidtmann B."/>
            <person name="Van Der Giezen M."/>
            <person name="Studholme D.J."/>
        </authorList>
    </citation>
    <scope>NUCLEOTIDE SEQUENCE [LARGE SCALE GENOMIC DNA]</scope>
    <source>
        <strain evidence="18 19">NJM0002</strain>
    </source>
</reference>
<keyword evidence="13" id="KW-0665">Pyrimidine biosynthesis</keyword>
<dbReference type="SUPFAM" id="SSF51366">
    <property type="entry name" value="Ribulose-phoshate binding barrel"/>
    <property type="match status" value="1"/>
</dbReference>
<sequence>MPSFFHQIRARAHKINSLLCVGLDPHVSELPAPTATAAEQFCLDLIAQTSDVAVAYKPNAAFFEVFGAEGISALDRVIAAIPAEIPVLLDAKRGDISTTAAAYASAAFHSAKAHAITLAPYMGKDSIDPFINMTEYPEKGCFVLCKTSNPSADDFQTLTLGDGSMVYEAVAKKALAWNTHDNIGLVVGATDVVALRNVRRIVPDMWLLAPGLGAQGGNLEEAVLAGLSEDGFGLLLPVSRGISKAANPREAAHALRDAINVVRAMKLEQVQTQFLRFCLNCSVLKLGSFTLKSGRQSPYFFNAGLFKTGRMLRELGRFYAKTIHVWLAISLPSSVASGIEFDVLFGPAYKGITLAAAVAIAFDDLYGRDIPFAFNRKEAKDHGEGGVLVGADVAGKRVLLIDDVITAGTAITEAMHILSSAKANVVGVVISLDRQEKASVTDTRSAIQMVEASFKIPVVSIANLNSLVRLLEQDGEASGLSAADRQTYLTTIKQYRADYGVQG</sequence>
<dbReference type="HAMAP" id="MF_01208">
    <property type="entry name" value="PyrE"/>
    <property type="match status" value="1"/>
</dbReference>
<evidence type="ECO:0000256" key="15">
    <source>
        <dbReference type="ARBA" id="ARBA00033428"/>
    </source>
</evidence>
<dbReference type="SMART" id="SM00934">
    <property type="entry name" value="OMPdecase"/>
    <property type="match status" value="1"/>
</dbReference>
<comment type="function">
    <text evidence="1">Catalyzes the transfer of a ribosyl phosphate group from 5-phosphoribose 1-diphosphate to orotate, leading to the formation of orotidine monophosphate (OMP).</text>
</comment>
<name>A0A418B9X1_9STRA</name>
<dbReference type="CDD" id="cd04725">
    <property type="entry name" value="OMP_decarboxylase_like"/>
    <property type="match status" value="1"/>
</dbReference>
<comment type="pathway">
    <text evidence="3">Pyrimidine metabolism; UMP biosynthesis via de novo pathway; UMP from orotate: step 1/2.</text>
</comment>
<dbReference type="Pfam" id="PF00215">
    <property type="entry name" value="OMPdecase"/>
    <property type="match status" value="1"/>
</dbReference>
<comment type="pathway">
    <text evidence="2">Pyrimidine metabolism; UMP biosynthesis via de novo pathway; UMP from orotate: step 2/2.</text>
</comment>
<dbReference type="InterPro" id="IPR013785">
    <property type="entry name" value="Aldolase_TIM"/>
</dbReference>
<dbReference type="VEuPathDB" id="FungiDB:H310_05705"/>
<proteinExistence type="inferred from homology"/>
<evidence type="ECO:0000259" key="17">
    <source>
        <dbReference type="SMART" id="SM00934"/>
    </source>
</evidence>
<dbReference type="InterPro" id="IPR023031">
    <property type="entry name" value="OPRT"/>
</dbReference>
<keyword evidence="10" id="KW-0328">Glycosyltransferase</keyword>
<organism evidence="18 19">
    <name type="scientific">Aphanomyces invadans</name>
    <dbReference type="NCBI Taxonomy" id="157072"/>
    <lineage>
        <taxon>Eukaryota</taxon>
        <taxon>Sar</taxon>
        <taxon>Stramenopiles</taxon>
        <taxon>Oomycota</taxon>
        <taxon>Saprolegniomycetes</taxon>
        <taxon>Saprolegniales</taxon>
        <taxon>Verrucalvaceae</taxon>
        <taxon>Aphanomyces</taxon>
    </lineage>
</organism>
<dbReference type="CDD" id="cd06223">
    <property type="entry name" value="PRTases_typeI"/>
    <property type="match status" value="1"/>
</dbReference>
<dbReference type="UniPathway" id="UPA00070">
    <property type="reaction ID" value="UER00119"/>
</dbReference>
<dbReference type="PANTHER" id="PTHR43375">
    <property type="entry name" value="OROTIDINE 5'-PHOSPHATE DECARBOXYLASE"/>
    <property type="match status" value="1"/>
</dbReference>
<evidence type="ECO:0000256" key="1">
    <source>
        <dbReference type="ARBA" id="ARBA00003769"/>
    </source>
</evidence>
<evidence type="ECO:0000256" key="5">
    <source>
        <dbReference type="ARBA" id="ARBA00008847"/>
    </source>
</evidence>
<keyword evidence="19" id="KW-1185">Reference proteome</keyword>
<dbReference type="NCBIfam" id="TIGR02127">
    <property type="entry name" value="pyrF_sub2"/>
    <property type="match status" value="1"/>
</dbReference>
<dbReference type="SUPFAM" id="SSF53271">
    <property type="entry name" value="PRTase-like"/>
    <property type="match status" value="1"/>
</dbReference>
<dbReference type="NCBIfam" id="TIGR00336">
    <property type="entry name" value="pyrE"/>
    <property type="match status" value="1"/>
</dbReference>
<evidence type="ECO:0000256" key="14">
    <source>
        <dbReference type="ARBA" id="ARBA00023239"/>
    </source>
</evidence>
<dbReference type="Gene3D" id="3.20.20.70">
    <property type="entry name" value="Aldolase class I"/>
    <property type="match status" value="1"/>
</dbReference>
<dbReference type="GO" id="GO:0006207">
    <property type="term" value="P:'de novo' pyrimidine nucleobase biosynthetic process"/>
    <property type="evidence" value="ECO:0007669"/>
    <property type="project" value="InterPro"/>
</dbReference>
<dbReference type="InterPro" id="IPR001754">
    <property type="entry name" value="OMPdeCOase_dom"/>
</dbReference>
<dbReference type="InterPro" id="IPR011995">
    <property type="entry name" value="OMPdecase_type-2"/>
</dbReference>
<evidence type="ECO:0000256" key="9">
    <source>
        <dbReference type="ARBA" id="ARBA00021923"/>
    </source>
</evidence>
<dbReference type="EMBL" id="QUSY01000010">
    <property type="protein sequence ID" value="RHY35032.1"/>
    <property type="molecule type" value="Genomic_DNA"/>
</dbReference>
<comment type="caution">
    <text evidence="18">The sequence shown here is derived from an EMBL/GenBank/DDBJ whole genome shotgun (WGS) entry which is preliminary data.</text>
</comment>